<evidence type="ECO:0000313" key="3">
    <source>
        <dbReference type="Proteomes" id="UP001235341"/>
    </source>
</evidence>
<evidence type="ECO:0008006" key="4">
    <source>
        <dbReference type="Google" id="ProtNLM"/>
    </source>
</evidence>
<reference evidence="2 3" key="1">
    <citation type="submission" date="2023-08" db="EMBL/GenBank/DDBJ databases">
        <title>Complete Genome and Methylome dissection of Serratia fonticola NEB369.</title>
        <authorList>
            <person name="Fomenkov A."/>
            <person name="Roberts R.D."/>
        </authorList>
    </citation>
    <scope>NUCLEOTIDE SEQUENCE [LARGE SCALE GENOMIC DNA]</scope>
    <source>
        <strain evidence="2 3">NEB369</strain>
    </source>
</reference>
<dbReference type="RefSeq" id="WP_309205643.1">
    <property type="nucleotide sequence ID" value="NZ_CP133586.1"/>
</dbReference>
<keyword evidence="3" id="KW-1185">Reference proteome</keyword>
<name>A0ABY9PNA5_SERFO</name>
<feature type="transmembrane region" description="Helical" evidence="1">
    <location>
        <begin position="58"/>
        <end position="77"/>
    </location>
</feature>
<protein>
    <recommendedName>
        <fullName evidence="4">DUF4234 domain-containing protein</fullName>
    </recommendedName>
</protein>
<feature type="transmembrane region" description="Helical" evidence="1">
    <location>
        <begin position="124"/>
        <end position="142"/>
    </location>
</feature>
<evidence type="ECO:0000313" key="2">
    <source>
        <dbReference type="EMBL" id="WMT14892.1"/>
    </source>
</evidence>
<feature type="transmembrane region" description="Helical" evidence="1">
    <location>
        <begin position="84"/>
        <end position="104"/>
    </location>
</feature>
<organism evidence="2 3">
    <name type="scientific">Serratia fonticola</name>
    <dbReference type="NCBI Taxonomy" id="47917"/>
    <lineage>
        <taxon>Bacteria</taxon>
        <taxon>Pseudomonadati</taxon>
        <taxon>Pseudomonadota</taxon>
        <taxon>Gammaproteobacteria</taxon>
        <taxon>Enterobacterales</taxon>
        <taxon>Yersiniaceae</taxon>
        <taxon>Serratia</taxon>
    </lineage>
</organism>
<proteinExistence type="predicted"/>
<sequence length="160" mass="18534">MIDKNVNMLKDSINTKVLNFFLLTIATGGIYPMMWLYLNQKKLTEEMKSNFVANDYPLWLAVVTGFGWLIVDISYAISNTETALDHIATLLSIASAIMLIVWSFKAKTALQAYALNEFKFELKMNPLYTFIFNVYYIVYCINNMESELQKHKIIFNQQNT</sequence>
<accession>A0ABY9PNA5</accession>
<feature type="transmembrane region" description="Helical" evidence="1">
    <location>
        <begin position="20"/>
        <end position="38"/>
    </location>
</feature>
<dbReference type="Proteomes" id="UP001235341">
    <property type="component" value="Chromosome"/>
</dbReference>
<keyword evidence="1" id="KW-0812">Transmembrane</keyword>
<evidence type="ECO:0000256" key="1">
    <source>
        <dbReference type="SAM" id="Phobius"/>
    </source>
</evidence>
<gene>
    <name evidence="2" type="ORF">RFB13_00600</name>
</gene>
<dbReference type="EMBL" id="CP133586">
    <property type="protein sequence ID" value="WMT14892.1"/>
    <property type="molecule type" value="Genomic_DNA"/>
</dbReference>
<keyword evidence="1" id="KW-0472">Membrane</keyword>
<keyword evidence="1" id="KW-1133">Transmembrane helix</keyword>